<feature type="transmembrane region" description="Helical" evidence="5">
    <location>
        <begin position="156"/>
        <end position="177"/>
    </location>
</feature>
<evidence type="ECO:0000313" key="6">
    <source>
        <dbReference type="EMBL" id="SJZ59288.1"/>
    </source>
</evidence>
<name>A0A1T4LXQ2_9HYPH</name>
<dbReference type="STRING" id="225324.SAMN02745126_01759"/>
<sequence>MPQLMPAGIDLTLQALFWSTATIALYLAARAVYRRWPRWWLMPLAIAPLGLILTALALHTSYRDYSRGTHWLVSLLGPATVAFAVPIYQRRALIRRHWRVLATGMVLGSATSMLTAWGLARLLGLSDTLTLSLLPRSMSTPFAMTVSSEIGGAPDLTAVFVIVTGVVGAAIGDVLLLRFPIRSSLALGALLGVAAHGAGTAKAHEIGQEEGAVAGLVMVLVGLFNVLLVPLLMMAQKLVSHGV</sequence>
<organism evidence="6 7">
    <name type="scientific">Enhydrobacter aerosaccus</name>
    <dbReference type="NCBI Taxonomy" id="225324"/>
    <lineage>
        <taxon>Bacteria</taxon>
        <taxon>Pseudomonadati</taxon>
        <taxon>Pseudomonadota</taxon>
        <taxon>Alphaproteobacteria</taxon>
        <taxon>Hyphomicrobiales</taxon>
        <taxon>Enhydrobacter</taxon>
    </lineage>
</organism>
<feature type="transmembrane region" description="Helical" evidence="5">
    <location>
        <begin position="213"/>
        <end position="235"/>
    </location>
</feature>
<dbReference type="AlphaFoldDB" id="A0A1T4LXQ2"/>
<feature type="transmembrane region" description="Helical" evidence="5">
    <location>
        <begin position="184"/>
        <end position="201"/>
    </location>
</feature>
<comment type="subcellular location">
    <subcellularLocation>
        <location evidence="1">Membrane</location>
        <topology evidence="1">Multi-pass membrane protein</topology>
    </subcellularLocation>
</comment>
<reference evidence="7" key="1">
    <citation type="submission" date="2017-02" db="EMBL/GenBank/DDBJ databases">
        <authorList>
            <person name="Varghese N."/>
            <person name="Submissions S."/>
        </authorList>
    </citation>
    <scope>NUCLEOTIDE SEQUENCE [LARGE SCALE GENOMIC DNA]</scope>
    <source>
        <strain evidence="7">ATCC 27094</strain>
    </source>
</reference>
<evidence type="ECO:0000256" key="4">
    <source>
        <dbReference type="ARBA" id="ARBA00023136"/>
    </source>
</evidence>
<dbReference type="Proteomes" id="UP000190092">
    <property type="component" value="Unassembled WGS sequence"/>
</dbReference>
<dbReference type="GO" id="GO:0016020">
    <property type="term" value="C:membrane"/>
    <property type="evidence" value="ECO:0007669"/>
    <property type="project" value="UniProtKB-SubCell"/>
</dbReference>
<evidence type="ECO:0000256" key="1">
    <source>
        <dbReference type="ARBA" id="ARBA00004141"/>
    </source>
</evidence>
<accession>A0A1T4LXQ2</accession>
<protein>
    <submittedName>
        <fullName evidence="6">TIGR00659 family protein</fullName>
    </submittedName>
</protein>
<evidence type="ECO:0000313" key="7">
    <source>
        <dbReference type="Proteomes" id="UP000190092"/>
    </source>
</evidence>
<keyword evidence="2 5" id="KW-0812">Transmembrane</keyword>
<evidence type="ECO:0000256" key="5">
    <source>
        <dbReference type="SAM" id="Phobius"/>
    </source>
</evidence>
<feature type="transmembrane region" description="Helical" evidence="5">
    <location>
        <begin position="68"/>
        <end position="88"/>
    </location>
</feature>
<proteinExistence type="predicted"/>
<dbReference type="EMBL" id="FUWJ01000001">
    <property type="protein sequence ID" value="SJZ59288.1"/>
    <property type="molecule type" value="Genomic_DNA"/>
</dbReference>
<keyword evidence="7" id="KW-1185">Reference proteome</keyword>
<keyword evidence="3 5" id="KW-1133">Transmembrane helix</keyword>
<feature type="transmembrane region" description="Helical" evidence="5">
    <location>
        <begin position="40"/>
        <end position="62"/>
    </location>
</feature>
<evidence type="ECO:0000256" key="2">
    <source>
        <dbReference type="ARBA" id="ARBA00022692"/>
    </source>
</evidence>
<feature type="transmembrane region" description="Helical" evidence="5">
    <location>
        <begin position="100"/>
        <end position="120"/>
    </location>
</feature>
<dbReference type="Pfam" id="PF04172">
    <property type="entry name" value="LrgB"/>
    <property type="match status" value="1"/>
</dbReference>
<dbReference type="PANTHER" id="PTHR30249:SF16">
    <property type="entry name" value="INNER MEMBRANE PROTEIN"/>
    <property type="match status" value="1"/>
</dbReference>
<keyword evidence="4 5" id="KW-0472">Membrane</keyword>
<feature type="transmembrane region" description="Helical" evidence="5">
    <location>
        <begin position="15"/>
        <end position="33"/>
    </location>
</feature>
<evidence type="ECO:0000256" key="3">
    <source>
        <dbReference type="ARBA" id="ARBA00022989"/>
    </source>
</evidence>
<dbReference type="PANTHER" id="PTHR30249">
    <property type="entry name" value="PUTATIVE SEROTONIN TRANSPORTER"/>
    <property type="match status" value="1"/>
</dbReference>
<dbReference type="InterPro" id="IPR007300">
    <property type="entry name" value="CidB/LrgB"/>
</dbReference>
<gene>
    <name evidence="6" type="ORF">SAMN02745126_01759</name>
</gene>